<gene>
    <name evidence="2" type="ORF">GCM10007276_11390</name>
</gene>
<name>A0A8J2YFZ0_9RHOB</name>
<evidence type="ECO:0000313" key="3">
    <source>
        <dbReference type="Proteomes" id="UP000602745"/>
    </source>
</evidence>
<dbReference type="InterPro" id="IPR036291">
    <property type="entry name" value="NAD(P)-bd_dom_sf"/>
</dbReference>
<protein>
    <submittedName>
        <fullName evidence="2">CoA-binding protein</fullName>
    </submittedName>
</protein>
<dbReference type="InterPro" id="IPR003781">
    <property type="entry name" value="CoA-bd"/>
</dbReference>
<reference evidence="2" key="1">
    <citation type="journal article" date="2014" name="Int. J. Syst. Evol. Microbiol.">
        <title>Complete genome sequence of Corynebacterium casei LMG S-19264T (=DSM 44701T), isolated from a smear-ripened cheese.</title>
        <authorList>
            <consortium name="US DOE Joint Genome Institute (JGI-PGF)"/>
            <person name="Walter F."/>
            <person name="Albersmeier A."/>
            <person name="Kalinowski J."/>
            <person name="Ruckert C."/>
        </authorList>
    </citation>
    <scope>NUCLEOTIDE SEQUENCE</scope>
    <source>
        <strain evidence="2">CCM 7684</strain>
    </source>
</reference>
<dbReference type="AlphaFoldDB" id="A0A8J2YFZ0"/>
<organism evidence="2 3">
    <name type="scientific">Agaricicola taiwanensis</name>
    <dbReference type="NCBI Taxonomy" id="591372"/>
    <lineage>
        <taxon>Bacteria</taxon>
        <taxon>Pseudomonadati</taxon>
        <taxon>Pseudomonadota</taxon>
        <taxon>Alphaproteobacteria</taxon>
        <taxon>Rhodobacterales</taxon>
        <taxon>Paracoccaceae</taxon>
        <taxon>Agaricicola</taxon>
    </lineage>
</organism>
<dbReference type="PANTHER" id="PTHR33303:SF2">
    <property type="entry name" value="COA-BINDING DOMAIN-CONTAINING PROTEIN"/>
    <property type="match status" value="1"/>
</dbReference>
<dbReference type="Proteomes" id="UP000602745">
    <property type="component" value="Unassembled WGS sequence"/>
</dbReference>
<reference evidence="2" key="2">
    <citation type="submission" date="2020-09" db="EMBL/GenBank/DDBJ databases">
        <authorList>
            <person name="Sun Q."/>
            <person name="Sedlacek I."/>
        </authorList>
    </citation>
    <scope>NUCLEOTIDE SEQUENCE</scope>
    <source>
        <strain evidence="2">CCM 7684</strain>
    </source>
</reference>
<dbReference type="PANTHER" id="PTHR33303">
    <property type="entry name" value="CYTOPLASMIC PROTEIN-RELATED"/>
    <property type="match status" value="1"/>
</dbReference>
<dbReference type="SUPFAM" id="SSF51735">
    <property type="entry name" value="NAD(P)-binding Rossmann-fold domains"/>
    <property type="match status" value="1"/>
</dbReference>
<accession>A0A8J2YFZ0</accession>
<comment type="caution">
    <text evidence="2">The sequence shown here is derived from an EMBL/GenBank/DDBJ whole genome shotgun (WGS) entry which is preliminary data.</text>
</comment>
<dbReference type="RefSeq" id="WP_188408692.1">
    <property type="nucleotide sequence ID" value="NZ_BMCP01000001.1"/>
</dbReference>
<keyword evidence="3" id="KW-1185">Reference proteome</keyword>
<dbReference type="Pfam" id="PF13380">
    <property type="entry name" value="CoA_binding_2"/>
    <property type="match status" value="1"/>
</dbReference>
<dbReference type="EMBL" id="BMCP01000001">
    <property type="protein sequence ID" value="GGE35679.1"/>
    <property type="molecule type" value="Genomic_DNA"/>
</dbReference>
<sequence>MNKAYEDTGSPSDAFIRDLLLHTRRIAIVGASTEPWRPSFSIAGYLKRNGYDIVPINPFEIGNTLHGESFHGSLRDLPEAVDLVNVFRRSDALEGVVDEAIEAGAPAVWGQIGVMDIEAARKARSAGLAMIMNRCISVDHSRLGIADLRRQESG</sequence>
<evidence type="ECO:0000313" key="2">
    <source>
        <dbReference type="EMBL" id="GGE35679.1"/>
    </source>
</evidence>
<dbReference type="Gene3D" id="3.40.50.720">
    <property type="entry name" value="NAD(P)-binding Rossmann-like Domain"/>
    <property type="match status" value="1"/>
</dbReference>
<evidence type="ECO:0000259" key="1">
    <source>
        <dbReference type="SMART" id="SM00881"/>
    </source>
</evidence>
<dbReference type="SMART" id="SM00881">
    <property type="entry name" value="CoA_binding"/>
    <property type="match status" value="1"/>
</dbReference>
<proteinExistence type="predicted"/>
<feature type="domain" description="CoA-binding" evidence="1">
    <location>
        <begin position="20"/>
        <end position="114"/>
    </location>
</feature>